<dbReference type="Proteomes" id="UP001281147">
    <property type="component" value="Unassembled WGS sequence"/>
</dbReference>
<name>A0ACC3MJ79_9PEZI</name>
<proteinExistence type="predicted"/>
<keyword evidence="2" id="KW-1185">Reference proteome</keyword>
<accession>A0ACC3MJ79</accession>
<reference evidence="1" key="1">
    <citation type="submission" date="2023-07" db="EMBL/GenBank/DDBJ databases">
        <title>Black Yeasts Isolated from many extreme environments.</title>
        <authorList>
            <person name="Coleine C."/>
            <person name="Stajich J.E."/>
            <person name="Selbmann L."/>
        </authorList>
    </citation>
    <scope>NUCLEOTIDE SEQUENCE</scope>
    <source>
        <strain evidence="1">CCFEE 5714</strain>
    </source>
</reference>
<protein>
    <submittedName>
        <fullName evidence="1">GTPase Cdc42</fullName>
    </submittedName>
</protein>
<gene>
    <name evidence="1" type="primary">cdc42_2</name>
    <name evidence="1" type="ORF">LTR37_017734</name>
</gene>
<organism evidence="1 2">
    <name type="scientific">Vermiconidia calcicola</name>
    <dbReference type="NCBI Taxonomy" id="1690605"/>
    <lineage>
        <taxon>Eukaryota</taxon>
        <taxon>Fungi</taxon>
        <taxon>Dikarya</taxon>
        <taxon>Ascomycota</taxon>
        <taxon>Pezizomycotina</taxon>
        <taxon>Dothideomycetes</taxon>
        <taxon>Dothideomycetidae</taxon>
        <taxon>Mycosphaerellales</taxon>
        <taxon>Extremaceae</taxon>
        <taxon>Vermiconidia</taxon>
    </lineage>
</organism>
<sequence>MADSDWLRCVVVGDGAVGKTCLLISYTTNKFPSEYVPTVFDNYAVTVMIGDEPYTLGLFDTAGQEDYDRLRPLSYPQTDVFLVCFSVTSPASFENVREKWFPEVHHHCPGVPCLIVGTQTDLRDDPQVKEKLAKQKMMPVRKEDGERMAKELGAVKYVECSALTQFKLKDVFDEQHFLDTVRSMEEMRVKEDAPLFVRANSPEHKYSLRLEDIPEATPGPNAFALQAARVQKHRLDSNAFYEQELNRRMVTPPTSLHPALRQESVSDPPTPPRESSCTTMSPFINAGKQNENPPPLKLVPSEANIAEPTSRAYIEERREQILHEQSGSEEDRTPVFISTSRFAKAAETPKKRAEKHKEVTIAEQPAKTPKRTFLDKLRLNTNFRASASPSTSTLDSVLEGGLDSSAPAKAKALLGTSPPKPKGRVSLGGSTTGSSPSKGYIPRSPSKRKNFFSRKNSGFTETTRSESAMSTRSTEHDQAPLTASTITKTPPTAFSDPTHYSYQGSRNTASQTYSDQGTNKEKDVRQCAVARSQSLKYFDHAVPPTPPTKDTPPDEKARKDATLAKVSSRLPFHDDQSTPSKGPIGLISTNERLSPTKFGNYGHRETPTLVTRPSMYSLHASVVPNLTETTTFEEMKARIDGLGLEGFSMPPENMRSPKAGAGYSPSIYSTEWAARPSSAFAATPPMPRQSRHSNHPSDHSKESSSGGEIPIVYPELAKDPSFSDITPLTGVRGRANANTVNSSREHLNVKQPWHGRTHSRDHSPSPRHSTDSALFAQHVDADLDEKFYDSPTSFSHPSAAPSPLQCLPATTYRPPPRKSSILPLTARKLDVTPQPKEDSNHILAIQSISHARNSSPLRRNELFDNAPVLPAQSGHSNSRPASPQDSVRDGQFDSSINVDPQKASPDMSPPTDKLDRMIEMLSQLKTRNNDITTMHDEMRESNARLDERIAAMESMRGGSPPASSQASNESSSRGRGPRRTEQNRVATEMAHDFYRGVQHSQHNDDIERANHDEPVEPDTIAKLKEENQRLLQMMNGFAEKIQALEGRVSTGPK</sequence>
<evidence type="ECO:0000313" key="1">
    <source>
        <dbReference type="EMBL" id="KAK3696904.1"/>
    </source>
</evidence>
<evidence type="ECO:0000313" key="2">
    <source>
        <dbReference type="Proteomes" id="UP001281147"/>
    </source>
</evidence>
<dbReference type="EMBL" id="JAUTXU010000234">
    <property type="protein sequence ID" value="KAK3696904.1"/>
    <property type="molecule type" value="Genomic_DNA"/>
</dbReference>
<comment type="caution">
    <text evidence="1">The sequence shown here is derived from an EMBL/GenBank/DDBJ whole genome shotgun (WGS) entry which is preliminary data.</text>
</comment>